<dbReference type="Proteomes" id="UP000826195">
    <property type="component" value="Unassembled WGS sequence"/>
</dbReference>
<dbReference type="CDD" id="cd00047">
    <property type="entry name" value="PTPc"/>
    <property type="match status" value="1"/>
</dbReference>
<dbReference type="GO" id="GO:0048666">
    <property type="term" value="P:neuron development"/>
    <property type="evidence" value="ECO:0007669"/>
    <property type="project" value="UniProtKB-ARBA"/>
</dbReference>
<dbReference type="EMBL" id="JAHXZJ010000961">
    <property type="protein sequence ID" value="KAH0556086.1"/>
    <property type="molecule type" value="Genomic_DNA"/>
</dbReference>
<keyword evidence="4" id="KW-1185">Reference proteome</keyword>
<dbReference type="GO" id="GO:0009653">
    <property type="term" value="P:anatomical structure morphogenesis"/>
    <property type="evidence" value="ECO:0007669"/>
    <property type="project" value="UniProtKB-ARBA"/>
</dbReference>
<evidence type="ECO:0000313" key="4">
    <source>
        <dbReference type="Proteomes" id="UP000826195"/>
    </source>
</evidence>
<evidence type="ECO:0000259" key="1">
    <source>
        <dbReference type="PROSITE" id="PS50055"/>
    </source>
</evidence>
<reference evidence="3 4" key="1">
    <citation type="journal article" date="2021" name="J. Hered.">
        <title>A chromosome-level genome assembly of the parasitoid wasp, Cotesia glomerata (Hymenoptera: Braconidae).</title>
        <authorList>
            <person name="Pinto B.J."/>
            <person name="Weis J.J."/>
            <person name="Gamble T."/>
            <person name="Ode P.J."/>
            <person name="Paul R."/>
            <person name="Zaspel J.M."/>
        </authorList>
    </citation>
    <scope>NUCLEOTIDE SEQUENCE [LARGE SCALE GENOMIC DNA]</scope>
    <source>
        <strain evidence="3">CgM1</strain>
    </source>
</reference>
<evidence type="ECO:0000259" key="2">
    <source>
        <dbReference type="PROSITE" id="PS50056"/>
    </source>
</evidence>
<protein>
    <submittedName>
        <fullName evidence="3">Uncharacterized protein</fullName>
    </submittedName>
</protein>
<dbReference type="SUPFAM" id="SSF52799">
    <property type="entry name" value="(Phosphotyrosine protein) phosphatases II"/>
    <property type="match status" value="1"/>
</dbReference>
<feature type="domain" description="Tyrosine specific protein phosphatases" evidence="2">
    <location>
        <begin position="219"/>
        <end position="303"/>
    </location>
</feature>
<dbReference type="PANTHER" id="PTHR19134">
    <property type="entry name" value="RECEPTOR-TYPE TYROSINE-PROTEIN PHOSPHATASE"/>
    <property type="match status" value="1"/>
</dbReference>
<comment type="caution">
    <text evidence="3">The sequence shown here is derived from an EMBL/GenBank/DDBJ whole genome shotgun (WGS) entry which is preliminary data.</text>
</comment>
<dbReference type="Gene3D" id="3.90.190.10">
    <property type="entry name" value="Protein tyrosine phosphatase superfamily"/>
    <property type="match status" value="1"/>
</dbReference>
<feature type="domain" description="Tyrosine-protein phosphatase" evidence="1">
    <location>
        <begin position="48"/>
        <end position="312"/>
    </location>
</feature>
<dbReference type="AlphaFoldDB" id="A0AAV7IRU3"/>
<dbReference type="PRINTS" id="PR00700">
    <property type="entry name" value="PRTYPHPHTASE"/>
</dbReference>
<accession>A0AAV7IRU3</accession>
<dbReference type="PANTHER" id="PTHR19134:SF534">
    <property type="entry name" value="LD27988P"/>
    <property type="match status" value="1"/>
</dbReference>
<dbReference type="InterPro" id="IPR029021">
    <property type="entry name" value="Prot-tyrosine_phosphatase-like"/>
</dbReference>
<name>A0AAV7IRU3_COTGL</name>
<gene>
    <name evidence="3" type="ORF">KQX54_000128</name>
</gene>
<dbReference type="PROSITE" id="PS50055">
    <property type="entry name" value="TYR_PHOSPHATASE_PTP"/>
    <property type="match status" value="1"/>
</dbReference>
<dbReference type="SMART" id="SM00404">
    <property type="entry name" value="PTPc_motif"/>
    <property type="match status" value="1"/>
</dbReference>
<dbReference type="SMART" id="SM00194">
    <property type="entry name" value="PTPc"/>
    <property type="match status" value="1"/>
</dbReference>
<organism evidence="3 4">
    <name type="scientific">Cotesia glomerata</name>
    <name type="common">Lepidopteran parasitic wasp</name>
    <name type="synonym">Apanteles glomeratus</name>
    <dbReference type="NCBI Taxonomy" id="32391"/>
    <lineage>
        <taxon>Eukaryota</taxon>
        <taxon>Metazoa</taxon>
        <taxon>Ecdysozoa</taxon>
        <taxon>Arthropoda</taxon>
        <taxon>Hexapoda</taxon>
        <taxon>Insecta</taxon>
        <taxon>Pterygota</taxon>
        <taxon>Neoptera</taxon>
        <taxon>Endopterygota</taxon>
        <taxon>Hymenoptera</taxon>
        <taxon>Apocrita</taxon>
        <taxon>Ichneumonoidea</taxon>
        <taxon>Braconidae</taxon>
        <taxon>Microgastrinae</taxon>
        <taxon>Cotesia</taxon>
    </lineage>
</organism>
<sequence length="472" mass="54900">MRDSYLKTLSASELLEMTNHPKFCSLVLQEHAEVMDIPLRGTTSQSLRKENLKKNRFSNIPCWDHSRVIINARENLNFDVGDWDPSRQEVASEGNAETYIHANYVDGFKEISKYICAQTPLEDTWESFFKLIWEQQSQVIVSLTDIDRDHKKSYYLWTTPKGSETTFGSFLAEILDIREELSFTRTRVKITNKITDTSREITNFWFTDWPDNRIPTGMEEFVELRNNVNKEQSRLIKQAGDSSLTPGPIVVNCSTGTGWAGTFCAIDNAIEQLYKEKEVSVGEIVLKIRSQRHSSVYLPEQYAFCYLVLKYVILEEAKRLVELIKGLKSSERELCLCSRIWATVDAKEIIPVLLYRDIHRSLHAYKLPRVVVPVNIIRIYVISAFLLRRKDHSGVVETVWVLDSVQMCVFDLLAFSKRSTRWLAKNCLVFFRDNFLKTLCFTNFNKSSQLKLLRNMRNVRIHVYSELFSHIE</sequence>
<dbReference type="Pfam" id="PF00102">
    <property type="entry name" value="Y_phosphatase"/>
    <property type="match status" value="1"/>
</dbReference>
<dbReference type="GO" id="GO:0004725">
    <property type="term" value="F:protein tyrosine phosphatase activity"/>
    <property type="evidence" value="ECO:0007669"/>
    <property type="project" value="InterPro"/>
</dbReference>
<dbReference type="InterPro" id="IPR003595">
    <property type="entry name" value="Tyr_Pase_cat"/>
</dbReference>
<dbReference type="InterPro" id="IPR050348">
    <property type="entry name" value="Protein-Tyr_Phosphatase"/>
</dbReference>
<dbReference type="PROSITE" id="PS50056">
    <property type="entry name" value="TYR_PHOSPHATASE_2"/>
    <property type="match status" value="1"/>
</dbReference>
<dbReference type="InterPro" id="IPR000242">
    <property type="entry name" value="PTP_cat"/>
</dbReference>
<dbReference type="InterPro" id="IPR000387">
    <property type="entry name" value="Tyr_Pase_dom"/>
</dbReference>
<proteinExistence type="predicted"/>
<evidence type="ECO:0000313" key="3">
    <source>
        <dbReference type="EMBL" id="KAH0556086.1"/>
    </source>
</evidence>